<gene>
    <name evidence="1" type="ORF">HMPREF2137_09660</name>
</gene>
<reference evidence="1 2" key="1">
    <citation type="submission" date="2014-07" db="EMBL/GenBank/DDBJ databases">
        <authorList>
            <person name="McCorrison J."/>
            <person name="Sanka R."/>
            <person name="Torralba M."/>
            <person name="Gillis M."/>
            <person name="Haft D.H."/>
            <person name="Methe B."/>
            <person name="Sutton G."/>
            <person name="Nelson K.E."/>
        </authorList>
    </citation>
    <scope>NUCLEOTIDE SEQUENCE [LARGE SCALE GENOMIC DNA]</scope>
    <source>
        <strain evidence="1 2">DNF00853</strain>
    </source>
</reference>
<dbReference type="Proteomes" id="UP000029556">
    <property type="component" value="Unassembled WGS sequence"/>
</dbReference>
<accession>A0A096ATF4</accession>
<name>A0A096ATF4_9BACT</name>
<evidence type="ECO:0000313" key="1">
    <source>
        <dbReference type="EMBL" id="KGF33887.1"/>
    </source>
</evidence>
<dbReference type="AlphaFoldDB" id="A0A096ATF4"/>
<dbReference type="EMBL" id="JRNN01000077">
    <property type="protein sequence ID" value="KGF33887.1"/>
    <property type="molecule type" value="Genomic_DNA"/>
</dbReference>
<comment type="caution">
    <text evidence="1">The sequence shown here is derived from an EMBL/GenBank/DDBJ whole genome shotgun (WGS) entry which is preliminary data.</text>
</comment>
<dbReference type="RefSeq" id="WP_036873924.1">
    <property type="nucleotide sequence ID" value="NZ_JRNN01000077.1"/>
</dbReference>
<protein>
    <submittedName>
        <fullName evidence="1">Uncharacterized protein</fullName>
    </submittedName>
</protein>
<proteinExistence type="predicted"/>
<organism evidence="1 2">
    <name type="scientific">Hoylesella buccalis DNF00853</name>
    <dbReference type="NCBI Taxonomy" id="1401074"/>
    <lineage>
        <taxon>Bacteria</taxon>
        <taxon>Pseudomonadati</taxon>
        <taxon>Bacteroidota</taxon>
        <taxon>Bacteroidia</taxon>
        <taxon>Bacteroidales</taxon>
        <taxon>Prevotellaceae</taxon>
        <taxon>Hoylesella</taxon>
    </lineage>
</organism>
<sequence>MRLFEMEPKIDKLGLKKLDVRLQRGGRVHWFICSNHGKLVVFDTNGLAFVPIYRLDFDSEAMNKIDVDEIITPFNKLVYINGLPTVNAPEFNLVNI</sequence>
<evidence type="ECO:0000313" key="2">
    <source>
        <dbReference type="Proteomes" id="UP000029556"/>
    </source>
</evidence>